<proteinExistence type="predicted"/>
<keyword evidence="2" id="KW-1185">Reference proteome</keyword>
<sequence>VLDVGHQRTRNPPCHLHTPSSHFHEVEGEVIQGQLPADLNAKLLNVFQCSGSPVHLVLTNHRGEPYIDLFRLIGTNL</sequence>
<evidence type="ECO:0000313" key="2">
    <source>
        <dbReference type="Proteomes" id="UP001174909"/>
    </source>
</evidence>
<dbReference type="EMBL" id="CASHTH010004341">
    <property type="protein sequence ID" value="CAI8056270.1"/>
    <property type="molecule type" value="Genomic_DNA"/>
</dbReference>
<evidence type="ECO:0000313" key="1">
    <source>
        <dbReference type="EMBL" id="CAI8056270.1"/>
    </source>
</evidence>
<dbReference type="AlphaFoldDB" id="A0AA35TXG3"/>
<dbReference type="Proteomes" id="UP001174909">
    <property type="component" value="Unassembled WGS sequence"/>
</dbReference>
<gene>
    <name evidence="1" type="ORF">GBAR_LOCUS30658</name>
</gene>
<comment type="caution">
    <text evidence="1">The sequence shown here is derived from an EMBL/GenBank/DDBJ whole genome shotgun (WGS) entry which is preliminary data.</text>
</comment>
<reference evidence="1" key="1">
    <citation type="submission" date="2023-03" db="EMBL/GenBank/DDBJ databases">
        <authorList>
            <person name="Steffen K."/>
            <person name="Cardenas P."/>
        </authorList>
    </citation>
    <scope>NUCLEOTIDE SEQUENCE</scope>
</reference>
<accession>A0AA35TXG3</accession>
<organism evidence="1 2">
    <name type="scientific">Geodia barretti</name>
    <name type="common">Barrett's horny sponge</name>
    <dbReference type="NCBI Taxonomy" id="519541"/>
    <lineage>
        <taxon>Eukaryota</taxon>
        <taxon>Metazoa</taxon>
        <taxon>Porifera</taxon>
        <taxon>Demospongiae</taxon>
        <taxon>Heteroscleromorpha</taxon>
        <taxon>Tetractinellida</taxon>
        <taxon>Astrophorina</taxon>
        <taxon>Geodiidae</taxon>
        <taxon>Geodia</taxon>
    </lineage>
</organism>
<feature type="non-terminal residue" evidence="1">
    <location>
        <position position="77"/>
    </location>
</feature>
<name>A0AA35TXG3_GEOBA</name>
<protein>
    <submittedName>
        <fullName evidence="1">Uncharacterized protein</fullName>
    </submittedName>
</protein>